<dbReference type="PANTHER" id="PTHR34125">
    <property type="entry name" value="OS01G0762900 PROTEIN"/>
    <property type="match status" value="1"/>
</dbReference>
<name>A0A843W8B7_COLES</name>
<evidence type="ECO:0000256" key="2">
    <source>
        <dbReference type="SAM" id="Phobius"/>
    </source>
</evidence>
<gene>
    <name evidence="3" type="ORF">Taro_033892</name>
</gene>
<keyword evidence="2" id="KW-0472">Membrane</keyword>
<dbReference type="PANTHER" id="PTHR34125:SF7">
    <property type="entry name" value="TRANSMEMBRANE PROTEIN"/>
    <property type="match status" value="1"/>
</dbReference>
<dbReference type="AlphaFoldDB" id="A0A843W8B7"/>
<feature type="compositionally biased region" description="Low complexity" evidence="1">
    <location>
        <begin position="110"/>
        <end position="124"/>
    </location>
</feature>
<dbReference type="Proteomes" id="UP000652761">
    <property type="component" value="Unassembled WGS sequence"/>
</dbReference>
<accession>A0A843W8B7</accession>
<comment type="caution">
    <text evidence="3">The sequence shown here is derived from an EMBL/GenBank/DDBJ whole genome shotgun (WGS) entry which is preliminary data.</text>
</comment>
<keyword evidence="2" id="KW-1133">Transmembrane helix</keyword>
<evidence type="ECO:0000256" key="1">
    <source>
        <dbReference type="SAM" id="MobiDB-lite"/>
    </source>
</evidence>
<feature type="compositionally biased region" description="Acidic residues" evidence="1">
    <location>
        <begin position="99"/>
        <end position="109"/>
    </location>
</feature>
<dbReference type="OrthoDB" id="649865at2759"/>
<protein>
    <submittedName>
        <fullName evidence="3">Uncharacterized protein</fullName>
    </submittedName>
</protein>
<evidence type="ECO:0000313" key="3">
    <source>
        <dbReference type="EMBL" id="MQM01145.1"/>
    </source>
</evidence>
<keyword evidence="2" id="KW-0812">Transmembrane</keyword>
<keyword evidence="4" id="KW-1185">Reference proteome</keyword>
<sequence>MGLVEVLQEKLPRFRFHALALGALAALALSLARLGPSFLSVVSFFWPLLLSTAFFLAAILVLRIISPTSADPPSNQAGEEFMDYVASRNPLEDHRPGDDEGSSDEDGEEAATSAAAGEQGAEAAEGTKKSQ</sequence>
<organism evidence="3 4">
    <name type="scientific">Colocasia esculenta</name>
    <name type="common">Wild taro</name>
    <name type="synonym">Arum esculentum</name>
    <dbReference type="NCBI Taxonomy" id="4460"/>
    <lineage>
        <taxon>Eukaryota</taxon>
        <taxon>Viridiplantae</taxon>
        <taxon>Streptophyta</taxon>
        <taxon>Embryophyta</taxon>
        <taxon>Tracheophyta</taxon>
        <taxon>Spermatophyta</taxon>
        <taxon>Magnoliopsida</taxon>
        <taxon>Liliopsida</taxon>
        <taxon>Araceae</taxon>
        <taxon>Aroideae</taxon>
        <taxon>Colocasieae</taxon>
        <taxon>Colocasia</taxon>
    </lineage>
</organism>
<feature type="transmembrane region" description="Helical" evidence="2">
    <location>
        <begin position="44"/>
        <end position="65"/>
    </location>
</feature>
<evidence type="ECO:0000313" key="4">
    <source>
        <dbReference type="Proteomes" id="UP000652761"/>
    </source>
</evidence>
<proteinExistence type="predicted"/>
<reference evidence="3" key="1">
    <citation type="submission" date="2017-07" db="EMBL/GenBank/DDBJ databases">
        <title>Taro Niue Genome Assembly and Annotation.</title>
        <authorList>
            <person name="Atibalentja N."/>
            <person name="Keating K."/>
            <person name="Fields C.J."/>
        </authorList>
    </citation>
    <scope>NUCLEOTIDE SEQUENCE</scope>
    <source>
        <strain evidence="3">Niue_2</strain>
        <tissue evidence="3">Leaf</tissue>
    </source>
</reference>
<feature type="region of interest" description="Disordered" evidence="1">
    <location>
        <begin position="69"/>
        <end position="131"/>
    </location>
</feature>
<dbReference type="EMBL" id="NMUH01002627">
    <property type="protein sequence ID" value="MQM01145.1"/>
    <property type="molecule type" value="Genomic_DNA"/>
</dbReference>